<organism evidence="10 11">
    <name type="scientific">Ruminococcus gauvreauii</name>
    <dbReference type="NCBI Taxonomy" id="438033"/>
    <lineage>
        <taxon>Bacteria</taxon>
        <taxon>Bacillati</taxon>
        <taxon>Bacillota</taxon>
        <taxon>Clostridia</taxon>
        <taxon>Eubacteriales</taxon>
        <taxon>Oscillospiraceae</taxon>
        <taxon>Ruminococcus</taxon>
    </lineage>
</organism>
<evidence type="ECO:0000256" key="4">
    <source>
        <dbReference type="ARBA" id="ARBA00022989"/>
    </source>
</evidence>
<evidence type="ECO:0000313" key="11">
    <source>
        <dbReference type="Proteomes" id="UP001060164"/>
    </source>
</evidence>
<evidence type="ECO:0000256" key="3">
    <source>
        <dbReference type="ARBA" id="ARBA00022692"/>
    </source>
</evidence>
<sequence>MIFQSLKMAWSAITSNKMRSFLTMLGIIIGVMSLVVLVSIVNGATTSVTDSISDMGTNLLRVSITDDKENPLRLSELQDFTDNDDIAAAAPTAQSSMTGKSGYTSETTTVYGTTGDYLDIMGLKLGYGRFLKSPDVDNHSYVVILSYDAAIELIGRADAVGETVALDGRSFEVVGVLAEDTSGMNSMSSSSPVLEAYIPYTTLTRMADNVLYVTSFCASAVSEETLDAAEATLTELMMNRFGQDEDAFTIQNQSTLMETMSSVTDTMSMMLGGIAAISLLVGGIGIMNIMLVSVTERTREIGIRKAIGARSWNIMLQFLIEALVVSLMGCMIGIGLSWVILKIAGMVMDSMSFQLQSGVVWLAVGFSAVIGVLFGIYPAKKAAGKHPIEALRHTG</sequence>
<gene>
    <name evidence="10" type="ORF">NQ502_06455</name>
</gene>
<evidence type="ECO:0000256" key="7">
    <source>
        <dbReference type="SAM" id="Phobius"/>
    </source>
</evidence>
<evidence type="ECO:0000256" key="6">
    <source>
        <dbReference type="ARBA" id="ARBA00038076"/>
    </source>
</evidence>
<keyword evidence="2" id="KW-1003">Cell membrane</keyword>
<evidence type="ECO:0000313" key="10">
    <source>
        <dbReference type="EMBL" id="UWP60669.1"/>
    </source>
</evidence>
<name>A0ABY5VJD2_9FIRM</name>
<proteinExistence type="inferred from homology"/>
<dbReference type="Proteomes" id="UP001060164">
    <property type="component" value="Chromosome"/>
</dbReference>
<dbReference type="RefSeq" id="WP_028530411.1">
    <property type="nucleotide sequence ID" value="NZ_CABLBR010000002.1"/>
</dbReference>
<comment type="subcellular location">
    <subcellularLocation>
        <location evidence="1">Cell membrane</location>
        <topology evidence="1">Multi-pass membrane protein</topology>
    </subcellularLocation>
</comment>
<dbReference type="PANTHER" id="PTHR30572:SF4">
    <property type="entry name" value="ABC TRANSPORTER PERMEASE YTRF"/>
    <property type="match status" value="1"/>
</dbReference>
<keyword evidence="5 7" id="KW-0472">Membrane</keyword>
<dbReference type="InterPro" id="IPR003838">
    <property type="entry name" value="ABC3_permease_C"/>
</dbReference>
<evidence type="ECO:0000259" key="8">
    <source>
        <dbReference type="Pfam" id="PF02687"/>
    </source>
</evidence>
<dbReference type="EMBL" id="CP102290">
    <property type="protein sequence ID" value="UWP60669.1"/>
    <property type="molecule type" value="Genomic_DNA"/>
</dbReference>
<evidence type="ECO:0000256" key="2">
    <source>
        <dbReference type="ARBA" id="ARBA00022475"/>
    </source>
</evidence>
<dbReference type="Pfam" id="PF12704">
    <property type="entry name" value="MacB_PCD"/>
    <property type="match status" value="1"/>
</dbReference>
<dbReference type="Pfam" id="PF02687">
    <property type="entry name" value="FtsX"/>
    <property type="match status" value="1"/>
</dbReference>
<dbReference type="InterPro" id="IPR025857">
    <property type="entry name" value="MacB_PCD"/>
</dbReference>
<keyword evidence="3 7" id="KW-0812">Transmembrane</keyword>
<feature type="domain" description="MacB-like periplasmic core" evidence="9">
    <location>
        <begin position="20"/>
        <end position="235"/>
    </location>
</feature>
<evidence type="ECO:0000256" key="1">
    <source>
        <dbReference type="ARBA" id="ARBA00004651"/>
    </source>
</evidence>
<keyword evidence="11" id="KW-1185">Reference proteome</keyword>
<dbReference type="PANTHER" id="PTHR30572">
    <property type="entry name" value="MEMBRANE COMPONENT OF TRANSPORTER-RELATED"/>
    <property type="match status" value="1"/>
</dbReference>
<keyword evidence="4 7" id="KW-1133">Transmembrane helix</keyword>
<evidence type="ECO:0000256" key="5">
    <source>
        <dbReference type="ARBA" id="ARBA00023136"/>
    </source>
</evidence>
<feature type="transmembrane region" description="Helical" evidence="7">
    <location>
        <begin position="21"/>
        <end position="41"/>
    </location>
</feature>
<reference evidence="10" key="1">
    <citation type="journal article" date="2022" name="Cell">
        <title>Design, construction, and in vivo augmentation of a complex gut microbiome.</title>
        <authorList>
            <person name="Cheng A.G."/>
            <person name="Ho P.Y."/>
            <person name="Aranda-Diaz A."/>
            <person name="Jain S."/>
            <person name="Yu F.B."/>
            <person name="Meng X."/>
            <person name="Wang M."/>
            <person name="Iakiviak M."/>
            <person name="Nagashima K."/>
            <person name="Zhao A."/>
            <person name="Murugkar P."/>
            <person name="Patil A."/>
            <person name="Atabakhsh K."/>
            <person name="Weakley A."/>
            <person name="Yan J."/>
            <person name="Brumbaugh A.R."/>
            <person name="Higginbottom S."/>
            <person name="Dimas A."/>
            <person name="Shiver A.L."/>
            <person name="Deutschbauer A."/>
            <person name="Neff N."/>
            <person name="Sonnenburg J.L."/>
            <person name="Huang K.C."/>
            <person name="Fischbach M.A."/>
        </authorList>
    </citation>
    <scope>NUCLEOTIDE SEQUENCE</scope>
    <source>
        <strain evidence="10">DSM 19829</strain>
    </source>
</reference>
<evidence type="ECO:0000259" key="9">
    <source>
        <dbReference type="Pfam" id="PF12704"/>
    </source>
</evidence>
<comment type="similarity">
    <text evidence="6">Belongs to the ABC-4 integral membrane protein family.</text>
</comment>
<dbReference type="InterPro" id="IPR050250">
    <property type="entry name" value="Macrolide_Exporter_MacB"/>
</dbReference>
<feature type="domain" description="ABC3 transporter permease C-terminal" evidence="8">
    <location>
        <begin position="274"/>
        <end position="387"/>
    </location>
</feature>
<protein>
    <submittedName>
        <fullName evidence="10">ABC transporter permease</fullName>
    </submittedName>
</protein>
<feature type="transmembrane region" description="Helical" evidence="7">
    <location>
        <begin position="314"/>
        <end position="339"/>
    </location>
</feature>
<feature type="transmembrane region" description="Helical" evidence="7">
    <location>
        <begin position="359"/>
        <end position="377"/>
    </location>
</feature>
<accession>A0ABY5VJD2</accession>
<feature type="transmembrane region" description="Helical" evidence="7">
    <location>
        <begin position="269"/>
        <end position="294"/>
    </location>
</feature>